<sequence>MKRTVAHPTRSAAARTAGGSERPARDGSSRAAPGGSAPDGARRPARNSSARPARNAAARPIAKPARFPLRAAAALFIQRQHLDRPRGRRLTAANLVRFTRDAGGIQLDSINVVDRAHYLTAWSRFDAFSHAAFDRMAWRKRVLFEYWAHAACMVPRSDLPAWRRAMLDFELRHTGWARWLRKNQRVLDGVEAEIRARGPMANADFRERRPARGVGWWNWKPATHALHWLWMTGRTLVHSRVHFQKRFDLAQRVLEEFDRVEPLTREQFAAWHLRRSLHAMGAATETDLNMYLTFPRTRAVERRRTLQSLLGSGEVVEVEIAGHRGRWFALAEDLKSLAAAARRRRAARGTTLLAPFDSLLWHRDRVKRLFGFDYRIEVYTPGHKRVHGYYSLPIFHDGVLIGRADAKTHRAARRLEVKVVHFEPWFAAGEPPPAASWGALDRAEAVAGVGAALRSLATFVGASSIALGRVESSRLRAPLARALD</sequence>
<dbReference type="PANTHER" id="PTHR30528:SF0">
    <property type="entry name" value="CYTOPLASMIC PROTEIN"/>
    <property type="match status" value="1"/>
</dbReference>
<gene>
    <name evidence="2" type="ORF">E6K72_02350</name>
</gene>
<dbReference type="Pfam" id="PF06224">
    <property type="entry name" value="AlkZ-like"/>
    <property type="match status" value="1"/>
</dbReference>
<evidence type="ECO:0000313" key="2">
    <source>
        <dbReference type="EMBL" id="TMQ58634.1"/>
    </source>
</evidence>
<organism evidence="2 3">
    <name type="scientific">Eiseniibacteriota bacterium</name>
    <dbReference type="NCBI Taxonomy" id="2212470"/>
    <lineage>
        <taxon>Bacteria</taxon>
        <taxon>Candidatus Eiseniibacteriota</taxon>
    </lineage>
</organism>
<protein>
    <submittedName>
        <fullName evidence="2">Winged helix-turn-helix domain-containing protein</fullName>
    </submittedName>
</protein>
<comment type="caution">
    <text evidence="2">The sequence shown here is derived from an EMBL/GenBank/DDBJ whole genome shotgun (WGS) entry which is preliminary data.</text>
</comment>
<dbReference type="PANTHER" id="PTHR30528">
    <property type="entry name" value="CYTOPLASMIC PROTEIN"/>
    <property type="match status" value="1"/>
</dbReference>
<evidence type="ECO:0000256" key="1">
    <source>
        <dbReference type="SAM" id="MobiDB-lite"/>
    </source>
</evidence>
<name>A0A538T597_UNCEI</name>
<proteinExistence type="predicted"/>
<dbReference type="EMBL" id="VBOS01000072">
    <property type="protein sequence ID" value="TMQ58634.1"/>
    <property type="molecule type" value="Genomic_DNA"/>
</dbReference>
<dbReference type="InterPro" id="IPR009351">
    <property type="entry name" value="AlkZ-like"/>
</dbReference>
<feature type="compositionally biased region" description="Low complexity" evidence="1">
    <location>
        <begin position="46"/>
        <end position="61"/>
    </location>
</feature>
<evidence type="ECO:0000313" key="3">
    <source>
        <dbReference type="Proteomes" id="UP000317716"/>
    </source>
</evidence>
<feature type="region of interest" description="Disordered" evidence="1">
    <location>
        <begin position="1"/>
        <end position="61"/>
    </location>
</feature>
<accession>A0A538T597</accession>
<dbReference type="Proteomes" id="UP000317716">
    <property type="component" value="Unassembled WGS sequence"/>
</dbReference>
<dbReference type="AlphaFoldDB" id="A0A538T597"/>
<reference evidence="2 3" key="1">
    <citation type="journal article" date="2019" name="Nat. Microbiol.">
        <title>Mediterranean grassland soil C-N compound turnover is dependent on rainfall and depth, and is mediated by genomically divergent microorganisms.</title>
        <authorList>
            <person name="Diamond S."/>
            <person name="Andeer P.F."/>
            <person name="Li Z."/>
            <person name="Crits-Christoph A."/>
            <person name="Burstein D."/>
            <person name="Anantharaman K."/>
            <person name="Lane K.R."/>
            <person name="Thomas B.C."/>
            <person name="Pan C."/>
            <person name="Northen T.R."/>
            <person name="Banfield J.F."/>
        </authorList>
    </citation>
    <scope>NUCLEOTIDE SEQUENCE [LARGE SCALE GENOMIC DNA]</scope>
    <source>
        <strain evidence="2">WS_2</strain>
    </source>
</reference>